<gene>
    <name evidence="3" type="ORF">BASA50_003611</name>
</gene>
<dbReference type="Gene3D" id="1.25.40.10">
    <property type="entry name" value="Tetratricopeptide repeat domain"/>
    <property type="match status" value="1"/>
</dbReference>
<dbReference type="InterPro" id="IPR011990">
    <property type="entry name" value="TPR-like_helical_dom_sf"/>
</dbReference>
<feature type="region of interest" description="Disordered" evidence="2">
    <location>
        <begin position="781"/>
        <end position="827"/>
    </location>
</feature>
<protein>
    <submittedName>
        <fullName evidence="3">Uncharacterized protein</fullName>
    </submittedName>
</protein>
<feature type="region of interest" description="Disordered" evidence="2">
    <location>
        <begin position="13"/>
        <end position="46"/>
    </location>
</feature>
<dbReference type="Proteomes" id="UP001648503">
    <property type="component" value="Unassembled WGS sequence"/>
</dbReference>
<keyword evidence="1" id="KW-0677">Repeat</keyword>
<dbReference type="EMBL" id="JAFCIX010000102">
    <property type="protein sequence ID" value="KAH6598573.1"/>
    <property type="molecule type" value="Genomic_DNA"/>
</dbReference>
<evidence type="ECO:0000313" key="3">
    <source>
        <dbReference type="EMBL" id="KAH6598573.1"/>
    </source>
</evidence>
<sequence length="1020" mass="115179">MQFIRLTRFSTLQRTDTETTDATPTESNNDVSDRPTSVILRKARRSSQSTRRVATILLAGPLSTLTSKSFSPSNMASVPMTSRVALNPELSNKTLEESKRTTRNAGYTAQRWGLDVSSLGDYDTNRSGHPIDLASNSQDMARKGFVQKGPPKTNALPEVMRDWTDGLLSIQPLADLAPEFAMLDSRLESQMESVSSDPNNNQVDQDDQAQTNTEPRSDAHWMDQALPSTSSWINPLTRTTSPNAVPLSTVLKCIKDNSNQLQHLKRDTVWIMLKLLQKYGMTQELAVADWHRVFSRIVDMAAPFNTIPDSLECSRAIFLLQEMKKCGVQPDAFVYGCMYRAMRDRTKMVLMVHEQAIQDLEKYPRFRKVAKAADVPADYPISNKSIRTLLAVFLRRKTSPKYHMGVIYRLWDQVIQTPILLTIDTYLGFLEAFALSDDKVMVERFHMFLATRGGHSGSLGLKAYEGIMAAHNRLKNYRAVRRQMEILAEKSINPRLATYRLAFQAYEQLQDYGSIYAADAQMKKLGIDHDSVTYAALLRAAQTHEKGLSKVKDLHKRINAQIKISIQRERSLSQSKTELNQEDARALLSHTVYESLLEAYAAVGTWTDVKRVFDQMHAVRVMSIAIKNKRNGLPETTAGFISLANPNKIWSLPFKRRTPSTSANALISAQTPTDMPSIPVETVSQADNPTEIDLSESQAQYDRIKNSVARTFLPPEPSRRSLCAIVAVLGKTFDIDRLRDFFLKHIFTADRLGLYWMRQLLAQSDKIRQFSTATQTKIDQMREVVKNRSHSRGSRERTESSLNAKRRRRREITSQNREMHELKGSMAQASRKFKRGIPVQVGFNGPLAAVYTVMDHAWRGAIFARVEMEQSNSRASGDPLPSADMEGELLMQLEGFLKELEKREEELVLSLGFRGISRSATDPTATPLPTGQNTVEDKYNDEEDVINVNSGNSYVGNGADLEGPTLPLRIKPNEKKVRSRRIVTDGRMRSPSIKSRRPSNRIKALAPISKVHRQSFWDDQ</sequence>
<evidence type="ECO:0000256" key="2">
    <source>
        <dbReference type="SAM" id="MobiDB-lite"/>
    </source>
</evidence>
<keyword evidence="4" id="KW-1185">Reference proteome</keyword>
<feature type="region of interest" description="Disordered" evidence="2">
    <location>
        <begin position="188"/>
        <end position="219"/>
    </location>
</feature>
<accession>A0ABQ8FHY6</accession>
<dbReference type="PANTHER" id="PTHR47936:SF1">
    <property type="entry name" value="PENTATRICOPEPTIDE REPEAT-CONTAINING PROTEIN GUN1, CHLOROPLASTIC"/>
    <property type="match status" value="1"/>
</dbReference>
<evidence type="ECO:0000256" key="1">
    <source>
        <dbReference type="ARBA" id="ARBA00022737"/>
    </source>
</evidence>
<reference evidence="3 4" key="1">
    <citation type="submission" date="2021-02" db="EMBL/GenBank/DDBJ databases">
        <title>Variation within the Batrachochytrium salamandrivorans European outbreak.</title>
        <authorList>
            <person name="Kelly M."/>
            <person name="Pasmans F."/>
            <person name="Shea T.P."/>
            <person name="Munoz J.F."/>
            <person name="Carranza S."/>
            <person name="Cuomo C.A."/>
            <person name="Martel A."/>
        </authorList>
    </citation>
    <scope>NUCLEOTIDE SEQUENCE [LARGE SCALE GENOMIC DNA]</scope>
    <source>
        <strain evidence="3 4">AMFP18/2</strain>
    </source>
</reference>
<feature type="compositionally biased region" description="Low complexity" evidence="2">
    <location>
        <begin position="197"/>
        <end position="212"/>
    </location>
</feature>
<comment type="caution">
    <text evidence="3">The sequence shown here is derived from an EMBL/GenBank/DDBJ whole genome shotgun (WGS) entry which is preliminary data.</text>
</comment>
<name>A0ABQ8FHY6_9FUNG</name>
<dbReference type="PANTHER" id="PTHR47936">
    <property type="entry name" value="PPR_LONG DOMAIN-CONTAINING PROTEIN"/>
    <property type="match status" value="1"/>
</dbReference>
<organism evidence="3 4">
    <name type="scientific">Batrachochytrium salamandrivorans</name>
    <dbReference type="NCBI Taxonomy" id="1357716"/>
    <lineage>
        <taxon>Eukaryota</taxon>
        <taxon>Fungi</taxon>
        <taxon>Fungi incertae sedis</taxon>
        <taxon>Chytridiomycota</taxon>
        <taxon>Chytridiomycota incertae sedis</taxon>
        <taxon>Chytridiomycetes</taxon>
        <taxon>Rhizophydiales</taxon>
        <taxon>Rhizophydiales incertae sedis</taxon>
        <taxon>Batrachochytrium</taxon>
    </lineage>
</organism>
<proteinExistence type="predicted"/>
<evidence type="ECO:0000313" key="4">
    <source>
        <dbReference type="Proteomes" id="UP001648503"/>
    </source>
</evidence>